<evidence type="ECO:0000313" key="4">
    <source>
        <dbReference type="Proteomes" id="UP000628137"/>
    </source>
</evidence>
<dbReference type="RefSeq" id="WP_186602407.1">
    <property type="nucleotide sequence ID" value="NZ_JABWRP020000007.1"/>
</dbReference>
<evidence type="ECO:0000256" key="1">
    <source>
        <dbReference type="SAM" id="SignalP"/>
    </source>
</evidence>
<name>A0A923K4T6_9PSED</name>
<dbReference type="Proteomes" id="UP000628137">
    <property type="component" value="Unassembled WGS sequence"/>
</dbReference>
<reference evidence="2" key="2">
    <citation type="submission" date="2020-07" db="EMBL/GenBank/DDBJ databases">
        <authorList>
            <person name="Lood C."/>
            <person name="Girard L."/>
        </authorList>
    </citation>
    <scope>NUCLEOTIDE SEQUENCE</scope>
    <source>
        <strain evidence="2">RW4S2</strain>
    </source>
</reference>
<dbReference type="EMBL" id="JABWRP020000007">
    <property type="protein sequence ID" value="MBV4541712.1"/>
    <property type="molecule type" value="Genomic_DNA"/>
</dbReference>
<evidence type="ECO:0000313" key="3">
    <source>
        <dbReference type="EMBL" id="MBV4541712.1"/>
    </source>
</evidence>
<organism evidence="2">
    <name type="scientific">Pseudomonas vlassakiae</name>
    <dbReference type="NCBI Taxonomy" id="485888"/>
    <lineage>
        <taxon>Bacteria</taxon>
        <taxon>Pseudomonadati</taxon>
        <taxon>Pseudomonadota</taxon>
        <taxon>Gammaproteobacteria</taxon>
        <taxon>Pseudomonadales</taxon>
        <taxon>Pseudomonadaceae</taxon>
        <taxon>Pseudomonas</taxon>
    </lineage>
</organism>
<proteinExistence type="predicted"/>
<keyword evidence="4" id="KW-1185">Reference proteome</keyword>
<reference evidence="3" key="3">
    <citation type="submission" date="2021-06" db="EMBL/GenBank/DDBJ databases">
        <title>Updating the genus Pseudomonas: Description of 43 new species and partition of the Pseudomonas putida group.</title>
        <authorList>
            <person name="Girard L."/>
            <person name="Lood C."/>
            <person name="Vandamme P."/>
            <person name="Rokni-Zadeh H."/>
            <person name="Van Noort V."/>
            <person name="Hofte M."/>
            <person name="Lavigne R."/>
            <person name="De Mot R."/>
        </authorList>
    </citation>
    <scope>NUCLEOTIDE SEQUENCE</scope>
    <source>
        <strain evidence="3">RW4S2</strain>
    </source>
</reference>
<sequence>MQPHRPSNFVLCLLWSGLLLPVAAQADDAAELAKKAQNPIAAMYSLPIQYNWDQKIGPSGEGMRSLTNIQPVLPFTLNEEWNVISRTILPVIDQHGLVPGGSADKSGIGDVTQSLFFSPKAPTENGWIWGAGPALLLPTGSDKLISAEQWALGPTAVALKQSNGWTRGLLFNHLWGLEGSPPDDKQKINQTFIQPFFSYTNAHLTTFGINSESTYDWRSNEWSIPVNLTVTQLLTIGGQPLTIQAGPRYWLESTRDGPHGWGFRAAITLLFPR</sequence>
<keyword evidence="1" id="KW-0732">Signal</keyword>
<protein>
    <submittedName>
        <fullName evidence="2">Transporter</fullName>
    </submittedName>
</protein>
<dbReference type="EMBL" id="JABWRP010000006">
    <property type="protein sequence ID" value="MBC3471032.1"/>
    <property type="molecule type" value="Genomic_DNA"/>
</dbReference>
<evidence type="ECO:0000313" key="2">
    <source>
        <dbReference type="EMBL" id="MBC3471032.1"/>
    </source>
</evidence>
<feature type="chain" id="PRO_5044697137" evidence="1">
    <location>
        <begin position="27"/>
        <end position="273"/>
    </location>
</feature>
<comment type="caution">
    <text evidence="2">The sequence shown here is derived from an EMBL/GenBank/DDBJ whole genome shotgun (WGS) entry which is preliminary data.</text>
</comment>
<reference evidence="2 4" key="1">
    <citation type="journal article" date="2020" name="Microorganisms">
        <title>Reliable Identification of Environmental Pseudomonas Isolates Using the rpoD Gene.</title>
        <authorList>
            <consortium name="The Broad Institute Genome Sequencing Platform"/>
            <person name="Girard L."/>
            <person name="Lood C."/>
            <person name="Rokni-Zadeh H."/>
            <person name="van Noort V."/>
            <person name="Lavigne R."/>
            <person name="De Mot R."/>
        </authorList>
    </citation>
    <scope>NUCLEOTIDE SEQUENCE</scope>
    <source>
        <strain evidence="2 4">RW4S2</strain>
    </source>
</reference>
<dbReference type="AlphaFoldDB" id="A0A923K4T6"/>
<accession>A0A923K4T6</accession>
<gene>
    <name evidence="3" type="ORF">HU738_011685</name>
    <name evidence="2" type="ORF">HU738_10720</name>
</gene>
<feature type="signal peptide" evidence="1">
    <location>
        <begin position="1"/>
        <end position="26"/>
    </location>
</feature>